<gene>
    <name evidence="2" type="ORF">AVEN_151258_1</name>
    <name evidence="1" type="ORF">AVEN_254802_1</name>
</gene>
<keyword evidence="3" id="KW-1185">Reference proteome</keyword>
<evidence type="ECO:0000313" key="2">
    <source>
        <dbReference type="EMBL" id="GBN73756.1"/>
    </source>
</evidence>
<dbReference type="AlphaFoldDB" id="A0A4Y2RE92"/>
<dbReference type="OrthoDB" id="6470926at2759"/>
<dbReference type="EMBL" id="BGPR01015159">
    <property type="protein sequence ID" value="GBN68217.1"/>
    <property type="molecule type" value="Genomic_DNA"/>
</dbReference>
<protein>
    <submittedName>
        <fullName evidence="2">Uncharacterized protein</fullName>
    </submittedName>
</protein>
<dbReference type="Proteomes" id="UP000499080">
    <property type="component" value="Unassembled WGS sequence"/>
</dbReference>
<evidence type="ECO:0000313" key="3">
    <source>
        <dbReference type="Proteomes" id="UP000499080"/>
    </source>
</evidence>
<sequence length="95" mass="11004">MTSKLKCNTQAPPRDDKLSCNIFNATLQDIGLTHPKQRTHEFPMHMSYSLYYREQRERSPDYQKLCAPTNHTLWKWRPSAARSAMDGLQSGEPPP</sequence>
<proteinExistence type="predicted"/>
<accession>A0A4Y2RE92</accession>
<evidence type="ECO:0000313" key="1">
    <source>
        <dbReference type="EMBL" id="GBN68217.1"/>
    </source>
</evidence>
<name>A0A4Y2RE92_ARAVE</name>
<comment type="caution">
    <text evidence="2">The sequence shown here is derived from an EMBL/GenBank/DDBJ whole genome shotgun (WGS) entry which is preliminary data.</text>
</comment>
<organism evidence="2 3">
    <name type="scientific">Araneus ventricosus</name>
    <name type="common">Orbweaver spider</name>
    <name type="synonym">Epeira ventricosa</name>
    <dbReference type="NCBI Taxonomy" id="182803"/>
    <lineage>
        <taxon>Eukaryota</taxon>
        <taxon>Metazoa</taxon>
        <taxon>Ecdysozoa</taxon>
        <taxon>Arthropoda</taxon>
        <taxon>Chelicerata</taxon>
        <taxon>Arachnida</taxon>
        <taxon>Araneae</taxon>
        <taxon>Araneomorphae</taxon>
        <taxon>Entelegynae</taxon>
        <taxon>Araneoidea</taxon>
        <taxon>Araneidae</taxon>
        <taxon>Araneus</taxon>
    </lineage>
</organism>
<reference evidence="2 3" key="1">
    <citation type="journal article" date="2019" name="Sci. Rep.">
        <title>Orb-weaving spider Araneus ventricosus genome elucidates the spidroin gene catalogue.</title>
        <authorList>
            <person name="Kono N."/>
            <person name="Nakamura H."/>
            <person name="Ohtoshi R."/>
            <person name="Moran D.A.P."/>
            <person name="Shinohara A."/>
            <person name="Yoshida Y."/>
            <person name="Fujiwara M."/>
            <person name="Mori M."/>
            <person name="Tomita M."/>
            <person name="Arakawa K."/>
        </authorList>
    </citation>
    <scope>NUCLEOTIDE SEQUENCE [LARGE SCALE GENOMIC DNA]</scope>
</reference>
<dbReference type="EMBL" id="BGPR01016661">
    <property type="protein sequence ID" value="GBN73756.1"/>
    <property type="molecule type" value="Genomic_DNA"/>
</dbReference>